<feature type="compositionally biased region" description="Basic and acidic residues" evidence="1">
    <location>
        <begin position="229"/>
        <end position="248"/>
    </location>
</feature>
<feature type="compositionally biased region" description="Polar residues" evidence="1">
    <location>
        <begin position="325"/>
        <end position="336"/>
    </location>
</feature>
<feature type="compositionally biased region" description="Polar residues" evidence="1">
    <location>
        <begin position="303"/>
        <end position="312"/>
    </location>
</feature>
<feature type="compositionally biased region" description="Basic residues" evidence="1">
    <location>
        <begin position="345"/>
        <end position="360"/>
    </location>
</feature>
<accession>F8P7T3</accession>
<dbReference type="GeneID" id="18815602"/>
<evidence type="ECO:0000313" key="2">
    <source>
        <dbReference type="EMBL" id="EGO20491.1"/>
    </source>
</evidence>
<name>F8P7T3_SERL9</name>
<gene>
    <name evidence="2" type="ORF">SERLADRAFT_441831</name>
</gene>
<dbReference type="EMBL" id="GL945440">
    <property type="protein sequence ID" value="EGO20491.1"/>
    <property type="molecule type" value="Genomic_DNA"/>
</dbReference>
<feature type="compositionally biased region" description="Basic residues" evidence="1">
    <location>
        <begin position="373"/>
        <end position="400"/>
    </location>
</feature>
<dbReference type="OrthoDB" id="3245731at2759"/>
<protein>
    <submittedName>
        <fullName evidence="2">Uncharacterized protein</fullName>
    </submittedName>
</protein>
<evidence type="ECO:0000256" key="1">
    <source>
        <dbReference type="SAM" id="MobiDB-lite"/>
    </source>
</evidence>
<feature type="region of interest" description="Disordered" evidence="1">
    <location>
        <begin position="36"/>
        <end position="56"/>
    </location>
</feature>
<dbReference type="RefSeq" id="XP_007322457.1">
    <property type="nucleotide sequence ID" value="XM_007322395.1"/>
</dbReference>
<organism>
    <name type="scientific">Serpula lacrymans var. lacrymans (strain S7.9)</name>
    <name type="common">Dry rot fungus</name>
    <dbReference type="NCBI Taxonomy" id="578457"/>
    <lineage>
        <taxon>Eukaryota</taxon>
        <taxon>Fungi</taxon>
        <taxon>Dikarya</taxon>
        <taxon>Basidiomycota</taxon>
        <taxon>Agaricomycotina</taxon>
        <taxon>Agaricomycetes</taxon>
        <taxon>Agaricomycetidae</taxon>
        <taxon>Boletales</taxon>
        <taxon>Coniophorineae</taxon>
        <taxon>Serpulaceae</taxon>
        <taxon>Serpula</taxon>
    </lineage>
</organism>
<dbReference type="KEGG" id="sla:SERLADRAFT_441831"/>
<sequence>MQCVASGDAKICQNAETRKVPDGKAKILHPYILSHLPPSPSSSPSSPSSSLHPFSPHTLPTVGSCDSLRLQKPKPAIPDFFEHQIQPITSCLVPHDDDSAEVEHLGWGGRGAGRKRGEISAEYETLWACCGKTVEGNGNMGPPDGWCYEGKHTTDPKRARFRVDSTIHHDKLVSCLKLNCHGIRSHFPTTKPSTRKRASRKVSNLHECHTASEEEEGTEGPENSGVEEIVEREQRGGSDTRGHGRGEAGADTDVESVKSMSKSVPSTRGRPPKRTLSTTLHKPSPSNPAPTSKSKPIRKQTLRSKVQDTPSGKTGAGARKGAVSDTDQSTMDVNVNRTSPSRARTAPRSRARPSSKRPAKKPTVDANADNHKGAHSHSKNVKSPPRRAHPRMRSRSRLGMRHSGGLVGSAASSSEEAEQLKKRCKVAA</sequence>
<reference evidence="2" key="1">
    <citation type="submission" date="2011-04" db="EMBL/GenBank/DDBJ databases">
        <title>Evolution of plant cell wall degrading machinery underlies the functional diversity of forest fungi.</title>
        <authorList>
            <consortium name="US DOE Joint Genome Institute (JGI-PGF)"/>
            <person name="Eastwood D.C."/>
            <person name="Floudas D."/>
            <person name="Binder M."/>
            <person name="Majcherczyk A."/>
            <person name="Schneider P."/>
            <person name="Aerts A."/>
            <person name="Asiegbu F.O."/>
            <person name="Baker S.E."/>
            <person name="Barry K."/>
            <person name="Bendiksby M."/>
            <person name="Blumentritt M."/>
            <person name="Coutinho P.M."/>
            <person name="Cullen D."/>
            <person name="Cullen D."/>
            <person name="Gathman A."/>
            <person name="Goodell B."/>
            <person name="Henrissat B."/>
            <person name="Ihrmark K."/>
            <person name="Kauserud H."/>
            <person name="Kohler A."/>
            <person name="LaButti K."/>
            <person name="Lapidus A."/>
            <person name="Lavin J.L."/>
            <person name="Lee Y.-H."/>
            <person name="Lindquist E."/>
            <person name="Lilly W."/>
            <person name="Lucas S."/>
            <person name="Morin E."/>
            <person name="Murat C."/>
            <person name="Oguiza J.A."/>
            <person name="Park J."/>
            <person name="Pisabarro A.G."/>
            <person name="Riley R."/>
            <person name="Rosling A."/>
            <person name="Salamov A."/>
            <person name="Schmidt O."/>
            <person name="Schmutz J."/>
            <person name="Skrede I."/>
            <person name="Stenlid J."/>
            <person name="Wiebenga A."/>
            <person name="Xie X."/>
            <person name="Kues U."/>
            <person name="Hibbett D.S."/>
            <person name="Hoffmeister D."/>
            <person name="Hogberg N."/>
            <person name="Martin F."/>
            <person name="Grigoriev I.V."/>
            <person name="Watkinson S.C."/>
        </authorList>
    </citation>
    <scope>NUCLEOTIDE SEQUENCE</scope>
    <source>
        <strain evidence="2">S7.9</strain>
    </source>
</reference>
<dbReference type="Proteomes" id="UP000008064">
    <property type="component" value="Unassembled WGS sequence"/>
</dbReference>
<dbReference type="AlphaFoldDB" id="F8P7T3"/>
<feature type="region of interest" description="Disordered" evidence="1">
    <location>
        <begin position="186"/>
        <end position="428"/>
    </location>
</feature>
<dbReference type="HOGENOM" id="CLU_052713_0_0_1"/>
<proteinExistence type="predicted"/>